<proteinExistence type="predicted"/>
<feature type="domain" description="DUF3475" evidence="3">
    <location>
        <begin position="164"/>
        <end position="220"/>
    </location>
</feature>
<dbReference type="KEGG" id="mcha:111006935"/>
<feature type="region of interest" description="Disordered" evidence="1">
    <location>
        <begin position="1"/>
        <end position="59"/>
    </location>
</feature>
<dbReference type="GeneID" id="111006935"/>
<dbReference type="AlphaFoldDB" id="A0A6J1C2V3"/>
<organism evidence="4 5">
    <name type="scientific">Momordica charantia</name>
    <name type="common">Bitter gourd</name>
    <name type="synonym">Balsam pear</name>
    <dbReference type="NCBI Taxonomy" id="3673"/>
    <lineage>
        <taxon>Eukaryota</taxon>
        <taxon>Viridiplantae</taxon>
        <taxon>Streptophyta</taxon>
        <taxon>Embryophyta</taxon>
        <taxon>Tracheophyta</taxon>
        <taxon>Spermatophyta</taxon>
        <taxon>Magnoliopsida</taxon>
        <taxon>eudicotyledons</taxon>
        <taxon>Gunneridae</taxon>
        <taxon>Pentapetalae</taxon>
        <taxon>rosids</taxon>
        <taxon>fabids</taxon>
        <taxon>Cucurbitales</taxon>
        <taxon>Cucurbitaceae</taxon>
        <taxon>Momordiceae</taxon>
        <taxon>Momordica</taxon>
    </lineage>
</organism>
<name>A0A6J1C2V3_MOMCH</name>
<dbReference type="Pfam" id="PF05003">
    <property type="entry name" value="DUF668"/>
    <property type="match status" value="1"/>
</dbReference>
<protein>
    <submittedName>
        <fullName evidence="5">Uncharacterized protein LOC111006935</fullName>
    </submittedName>
</protein>
<evidence type="ECO:0000313" key="5">
    <source>
        <dbReference type="RefSeq" id="XP_022134738.1"/>
    </source>
</evidence>
<feature type="region of interest" description="Disordered" evidence="1">
    <location>
        <begin position="587"/>
        <end position="628"/>
    </location>
</feature>
<keyword evidence="4" id="KW-1185">Reference proteome</keyword>
<evidence type="ECO:0000313" key="4">
    <source>
        <dbReference type="Proteomes" id="UP000504603"/>
    </source>
</evidence>
<dbReference type="PANTHER" id="PTHR31730:SF32">
    <property type="entry name" value="PROTEIN PSK SIMULATOR 1"/>
    <property type="match status" value="1"/>
</dbReference>
<feature type="region of interest" description="Disordered" evidence="1">
    <location>
        <begin position="538"/>
        <end position="564"/>
    </location>
</feature>
<evidence type="ECO:0000259" key="3">
    <source>
        <dbReference type="Pfam" id="PF11961"/>
    </source>
</evidence>
<dbReference type="InterPro" id="IPR007700">
    <property type="entry name" value="DUF668"/>
</dbReference>
<feature type="compositionally biased region" description="Polar residues" evidence="1">
    <location>
        <begin position="545"/>
        <end position="564"/>
    </location>
</feature>
<reference evidence="5" key="1">
    <citation type="submission" date="2025-08" db="UniProtKB">
        <authorList>
            <consortium name="RefSeq"/>
        </authorList>
    </citation>
    <scope>IDENTIFICATION</scope>
    <source>
        <strain evidence="5">OHB3-1</strain>
    </source>
</reference>
<dbReference type="PANTHER" id="PTHR31730">
    <property type="entry name" value="OS01G0873900 PROTEIN"/>
    <property type="match status" value="1"/>
</dbReference>
<dbReference type="InterPro" id="IPR045021">
    <property type="entry name" value="PSI1/2/3"/>
</dbReference>
<dbReference type="InterPro" id="IPR021864">
    <property type="entry name" value="DUF3475"/>
</dbReference>
<accession>A0A6J1C2V3</accession>
<sequence length="656" mass="73274">MGGVCSRTRRTTADDISGNNGYDGGFAHANGHSNSEPVMGYQSRGLPSKISDSTPAAVDDGMNKQLREPFSFPEVNVVTYGLDDINDGIPRLSRTLSQKSRSTKSRQAAVAKVSEVSSFLGKAGTAGFGKAVDVLDTLGSSVTSLNLGGGFNSGVATKGNKISILAFEVANTIVKGSSLMQSLSKRNIRVLKEEVLPSEGVQNLISRDMDELLRIAAADKREELKVFTCEVIRFGNRCKDPQWHNLHRYFDKLGSEVTPQKQLKEDAEAVMQQMMTLVHYTAELYHELQALDRFEQDYRRKLQEEDNSNTAQRGDSISILKAELKSQKKHVRALKKRSLWTRILEQVMEKLVDIVQYLHLEIHEAFDTADDDKPTKGSQNNHKKLGTAGLALHYANIISQIDTLVSRSSSIPPNTRDALYQGLPPSIKSALRSKLQSFQLKEELTIPQIKAEMEKTLQWLVPIANNTTKAHHGFGWVGEWANTGSEANRKPSGQNELLRIETLYHADKEKTELYILELVVWLHHLISQARACNAGIRSPVKSPIRSPNQRTIQLSNQKPSSPSTTLTIEDQEMLQYVSKRKLTPGISKSQEFDSAKTRLSKHHRLSKSSNHSPTNESKKDPFPLRRPNSIPVIDFDIDRMKALDVIDRVDNIRSFS</sequence>
<gene>
    <name evidence="5" type="primary">LOC111006935</name>
</gene>
<feature type="domain" description="DUF668" evidence="2">
    <location>
        <begin position="385"/>
        <end position="469"/>
    </location>
</feature>
<dbReference type="Proteomes" id="UP000504603">
    <property type="component" value="Unplaced"/>
</dbReference>
<evidence type="ECO:0000256" key="1">
    <source>
        <dbReference type="SAM" id="MobiDB-lite"/>
    </source>
</evidence>
<dbReference type="GO" id="GO:0045927">
    <property type="term" value="P:positive regulation of growth"/>
    <property type="evidence" value="ECO:0007669"/>
    <property type="project" value="InterPro"/>
</dbReference>
<dbReference type="Pfam" id="PF11961">
    <property type="entry name" value="DUF3475"/>
    <property type="match status" value="1"/>
</dbReference>
<evidence type="ECO:0000259" key="2">
    <source>
        <dbReference type="Pfam" id="PF05003"/>
    </source>
</evidence>
<dbReference type="RefSeq" id="XP_022134738.1">
    <property type="nucleotide sequence ID" value="XM_022279046.1"/>
</dbReference>
<dbReference type="OrthoDB" id="2020544at2759"/>